<evidence type="ECO:0000256" key="7">
    <source>
        <dbReference type="ARBA" id="ARBA00022824"/>
    </source>
</evidence>
<dbReference type="AlphaFoldDB" id="A0A0D7BH17"/>
<keyword evidence="12 13" id="KW-1208">Phospholipid metabolism</keyword>
<dbReference type="Proteomes" id="UP000054007">
    <property type="component" value="Unassembled WGS sequence"/>
</dbReference>
<evidence type="ECO:0000256" key="4">
    <source>
        <dbReference type="ARBA" id="ARBA00022679"/>
    </source>
</evidence>
<keyword evidence="10 13" id="KW-0472">Membrane</keyword>
<dbReference type="InterPro" id="IPR016219">
    <property type="entry name" value="Phosphatid-EA_MeTrfase_fun"/>
</dbReference>
<feature type="transmembrane region" description="Helical" evidence="13 14">
    <location>
        <begin position="429"/>
        <end position="450"/>
    </location>
</feature>
<feature type="region of interest" description="Disordered" evidence="15">
    <location>
        <begin position="925"/>
        <end position="950"/>
    </location>
</feature>
<dbReference type="UniPathway" id="UPA00753"/>
<sequence>MSSVRQRKPAPKAAASPAAAPKEAADVVWGKTPSGQVFRVPTTHDVLTALFNPAYPKSHLDFVNLSLLALQVTLFALLPTSVARVFFLCYFVFWRAAYDVGLAVLLTKQSKKRWMVKEITRRGWLDGERRPEMRQWIRNQLVGKMGKDYEFDELPVEYNTWLLFRQLVDIILVNDFLSYFMFAISCFRVPTDLSLPVHVCRWIAGVILILFNLWVKKEAHHVVKDYGWYWGDVFFQRGNLIFDGVFELAPHPMYSVGYIGYYGLSLIVGSYPVLFVSLATHASQFGFLLWFENPHIERTYGEKKAIAKRTPLASVVAEAAAEPPEDTPAPTDGDTATETSELETDVEDAVPQKRSQHKATLSTSSTGSLPTAIPKPKTISHHDLFARYFRRDMLIFKNFDFFRASDTLLLLSVLYSISLALFVPSPTFHFIHAISWCLFHTVGLGLVLSAQSESKFLVRHFMKHYHYPAHMEKGAILEAFTSWKVLYNGSQCMTYVSLIGLVYRTYTKPTEWLVGDALLRHTIGVLLVLLHVWATTESYDSLGAFGWFYGDFFMDDFPRSLEYKGIYRYINNPDMMGGAAWFGLACISANKLVVALGCVRHLAHWWFLRNVENPHMQKLYGDTLRKEAGFVKVIRNATSGLRSVTSTHMKVATEVKGTWDKVYEETADAVEEFLKKSRPKIKGVVQDTKFMLQQSREKLVITRVAPSKEYDATKYSARVVNGVLNEEGVRRFHLGQPITVAWEAPKGHSRRDWIGIYRVGANKSSLVTRTSSMGMWEGVYGDEWDGDLHVGDDEDEGYDSHGAALSKPGKRTKVKGKITFKGNTLPWLCGMYEVRYHHDGKYNVMSMDGPIEIYVDQPATLDYETVKEGLMKVVPLALDEDPALIPISCRVRDGSGMGMSTTIDEEDEHDLTGAMTPKLGSKAFGGVDGDAGRSDEVPTSVPSDDGRDPDDFTFWSEKQAKRIAVAMKQMYGVDYTAEVIVADANLGALARRVLVSKEVLGG</sequence>
<evidence type="ECO:0000256" key="11">
    <source>
        <dbReference type="ARBA" id="ARBA00023209"/>
    </source>
</evidence>
<keyword evidence="8 13" id="KW-1133">Transmembrane helix</keyword>
<feature type="transmembrane region" description="Helical" evidence="13 14">
    <location>
        <begin position="196"/>
        <end position="215"/>
    </location>
</feature>
<dbReference type="Gene3D" id="1.20.120.1630">
    <property type="match status" value="1"/>
</dbReference>
<feature type="transmembrane region" description="Helical" evidence="13 14">
    <location>
        <begin position="258"/>
        <end position="279"/>
    </location>
</feature>
<keyword evidence="9 13" id="KW-0443">Lipid metabolism</keyword>
<proteinExistence type="inferred from homology"/>
<keyword evidence="3 13" id="KW-0489">Methyltransferase</keyword>
<comment type="pathway">
    <text evidence="13 14">Phospholipid metabolism; phosphatidylcholine biosynthesis.</text>
</comment>
<gene>
    <name evidence="16" type="ORF">CYLTODRAFT_489362</name>
</gene>
<comment type="subcellular location">
    <subcellularLocation>
        <location evidence="1">Endomembrane system</location>
        <topology evidence="1">Multi-pass membrane protein</topology>
    </subcellularLocation>
    <subcellularLocation>
        <location evidence="13 14">Endoplasmic reticulum membrane</location>
        <topology evidence="13 14">Multi-pass membrane protein</topology>
    </subcellularLocation>
</comment>
<feature type="transmembrane region" description="Helical" evidence="13 14">
    <location>
        <begin position="579"/>
        <end position="599"/>
    </location>
</feature>
<organism evidence="16 17">
    <name type="scientific">Cylindrobasidium torrendii FP15055 ss-10</name>
    <dbReference type="NCBI Taxonomy" id="1314674"/>
    <lineage>
        <taxon>Eukaryota</taxon>
        <taxon>Fungi</taxon>
        <taxon>Dikarya</taxon>
        <taxon>Basidiomycota</taxon>
        <taxon>Agaricomycotina</taxon>
        <taxon>Agaricomycetes</taxon>
        <taxon>Agaricomycetidae</taxon>
        <taxon>Agaricales</taxon>
        <taxon>Marasmiineae</taxon>
        <taxon>Physalacriaceae</taxon>
        <taxon>Cylindrobasidium</taxon>
    </lineage>
</organism>
<accession>A0A0D7BH17</accession>
<evidence type="ECO:0000313" key="16">
    <source>
        <dbReference type="EMBL" id="KIY68946.1"/>
    </source>
</evidence>
<evidence type="ECO:0000256" key="13">
    <source>
        <dbReference type="HAMAP-Rule" id="MF_03217"/>
    </source>
</evidence>
<evidence type="ECO:0000256" key="1">
    <source>
        <dbReference type="ARBA" id="ARBA00004127"/>
    </source>
</evidence>
<evidence type="ECO:0000256" key="10">
    <source>
        <dbReference type="ARBA" id="ARBA00023136"/>
    </source>
</evidence>
<comment type="catalytic activity">
    <reaction evidence="13 14">
        <text>a 1,2-diacyl-sn-glycero-3-phosphoethanolamine + S-adenosyl-L-methionine = a 1,2-diacyl-sn-glycero-3-phospho-N-methylethanolamine + S-adenosyl-L-homocysteine + H(+)</text>
        <dbReference type="Rhea" id="RHEA:11164"/>
        <dbReference type="ChEBI" id="CHEBI:15378"/>
        <dbReference type="ChEBI" id="CHEBI:57856"/>
        <dbReference type="ChEBI" id="CHEBI:59789"/>
        <dbReference type="ChEBI" id="CHEBI:64573"/>
        <dbReference type="ChEBI" id="CHEBI:64612"/>
        <dbReference type="EC" id="2.1.1.17"/>
    </reaction>
</comment>
<dbReference type="PIRSF" id="PIRSF000383">
    <property type="entry name" value="PEAMT"/>
    <property type="match status" value="1"/>
</dbReference>
<keyword evidence="7 13" id="KW-0256">Endoplasmic reticulum</keyword>
<keyword evidence="2 13" id="KW-0444">Lipid biosynthesis</keyword>
<dbReference type="PANTHER" id="PTHR32138">
    <property type="entry name" value="PHOSPHATIDYLETHANOLAMINE N-METHYLTRANSFERASE"/>
    <property type="match status" value="1"/>
</dbReference>
<name>A0A0D7BH17_9AGAR</name>
<evidence type="ECO:0000256" key="5">
    <source>
        <dbReference type="ARBA" id="ARBA00022691"/>
    </source>
</evidence>
<comment type="function">
    <text evidence="13 14">Catalyzes the first step of the methylation pathway of phosphatidylcholine biosynthesis, the SAM-dependent methylation of phosphatidylethanolamine (PE) to phosphatidylmonomethylethanolamine (PMME).</text>
</comment>
<feature type="transmembrane region" description="Helical" evidence="13 14">
    <location>
        <begin position="167"/>
        <end position="190"/>
    </location>
</feature>
<evidence type="ECO:0000256" key="9">
    <source>
        <dbReference type="ARBA" id="ARBA00023098"/>
    </source>
</evidence>
<comment type="similarity">
    <text evidence="13 14">Belongs to the class VI-like SAM-binding methyltransferase superfamily. CHO2 family.</text>
</comment>
<evidence type="ECO:0000313" key="17">
    <source>
        <dbReference type="Proteomes" id="UP000054007"/>
    </source>
</evidence>
<dbReference type="EC" id="2.1.1.17" evidence="13 14"/>
<protein>
    <recommendedName>
        <fullName evidence="13 14">Phosphatidylethanolamine N-methyltransferase</fullName>
        <shortName evidence="13">PE methyltransferase</shortName>
        <shortName evidence="13 14">PEAMT</shortName>
        <shortName evidence="13">PEMT</shortName>
        <ecNumber evidence="13 14">2.1.1.17</ecNumber>
    </recommendedName>
</protein>
<dbReference type="Pfam" id="PF04191">
    <property type="entry name" value="PEMT"/>
    <property type="match status" value="2"/>
</dbReference>
<evidence type="ECO:0000256" key="8">
    <source>
        <dbReference type="ARBA" id="ARBA00022989"/>
    </source>
</evidence>
<feature type="compositionally biased region" description="Low complexity" evidence="15">
    <location>
        <begin position="360"/>
        <end position="371"/>
    </location>
</feature>
<evidence type="ECO:0000256" key="14">
    <source>
        <dbReference type="RuleBase" id="RU361122"/>
    </source>
</evidence>
<evidence type="ECO:0000256" key="3">
    <source>
        <dbReference type="ARBA" id="ARBA00022603"/>
    </source>
</evidence>
<keyword evidence="4 13" id="KW-0808">Transferase</keyword>
<dbReference type="HAMAP" id="MF_03217">
    <property type="entry name" value="PEMT"/>
    <property type="match status" value="1"/>
</dbReference>
<keyword evidence="6 13" id="KW-0812">Transmembrane</keyword>
<keyword evidence="5 13" id="KW-0949">S-adenosyl-L-methionine</keyword>
<dbReference type="PANTHER" id="PTHR32138:SF0">
    <property type="entry name" value="PHOSPHATIDYLETHANOLAMINE N-METHYLTRANSFERASE"/>
    <property type="match status" value="1"/>
</dbReference>
<dbReference type="GO" id="GO:0032259">
    <property type="term" value="P:methylation"/>
    <property type="evidence" value="ECO:0007669"/>
    <property type="project" value="UniProtKB-KW"/>
</dbReference>
<dbReference type="GO" id="GO:0005789">
    <property type="term" value="C:endoplasmic reticulum membrane"/>
    <property type="evidence" value="ECO:0007669"/>
    <property type="project" value="UniProtKB-SubCell"/>
</dbReference>
<feature type="compositionally biased region" description="Low complexity" evidence="15">
    <location>
        <begin position="317"/>
        <end position="339"/>
    </location>
</feature>
<dbReference type="PROSITE" id="PS51598">
    <property type="entry name" value="SAM_CHO2"/>
    <property type="match status" value="1"/>
</dbReference>
<dbReference type="EMBL" id="KN880493">
    <property type="protein sequence ID" value="KIY68946.1"/>
    <property type="molecule type" value="Genomic_DNA"/>
</dbReference>
<dbReference type="InterPro" id="IPR007318">
    <property type="entry name" value="Phopholipid_MeTrfase"/>
</dbReference>
<evidence type="ECO:0000256" key="15">
    <source>
        <dbReference type="SAM" id="MobiDB-lite"/>
    </source>
</evidence>
<feature type="transmembrane region" description="Helical" evidence="13 14">
    <location>
        <begin position="401"/>
        <end position="423"/>
    </location>
</feature>
<evidence type="ECO:0000256" key="6">
    <source>
        <dbReference type="ARBA" id="ARBA00022692"/>
    </source>
</evidence>
<evidence type="ECO:0000256" key="12">
    <source>
        <dbReference type="ARBA" id="ARBA00023264"/>
    </source>
</evidence>
<dbReference type="GO" id="GO:0004608">
    <property type="term" value="F:phosphatidylethanolamine N-methyltransferase activity"/>
    <property type="evidence" value="ECO:0007669"/>
    <property type="project" value="UniProtKB-UniRule"/>
</dbReference>
<keyword evidence="11 13" id="KW-0594">Phospholipid biosynthesis</keyword>
<evidence type="ECO:0000256" key="2">
    <source>
        <dbReference type="ARBA" id="ARBA00022516"/>
    </source>
</evidence>
<reference evidence="16 17" key="1">
    <citation type="journal article" date="2015" name="Fungal Genet. Biol.">
        <title>Evolution of novel wood decay mechanisms in Agaricales revealed by the genome sequences of Fistulina hepatica and Cylindrobasidium torrendii.</title>
        <authorList>
            <person name="Floudas D."/>
            <person name="Held B.W."/>
            <person name="Riley R."/>
            <person name="Nagy L.G."/>
            <person name="Koehler G."/>
            <person name="Ransdell A.S."/>
            <person name="Younus H."/>
            <person name="Chow J."/>
            <person name="Chiniquy J."/>
            <person name="Lipzen A."/>
            <person name="Tritt A."/>
            <person name="Sun H."/>
            <person name="Haridas S."/>
            <person name="LaButti K."/>
            <person name="Ohm R.A."/>
            <person name="Kues U."/>
            <person name="Blanchette R.A."/>
            <person name="Grigoriev I.V."/>
            <person name="Minto R.E."/>
            <person name="Hibbett D.S."/>
        </authorList>
    </citation>
    <scope>NUCLEOTIDE SEQUENCE [LARGE SCALE GENOMIC DNA]</scope>
    <source>
        <strain evidence="16 17">FP15055 ss-10</strain>
    </source>
</reference>
<dbReference type="STRING" id="1314674.A0A0D7BH17"/>
<comment type="caution">
    <text evidence="13 14">Lacks conserved residue(s) required for the propagation of feature annotation.</text>
</comment>
<dbReference type="GO" id="GO:0006656">
    <property type="term" value="P:phosphatidylcholine biosynthetic process"/>
    <property type="evidence" value="ECO:0007669"/>
    <property type="project" value="UniProtKB-UniRule"/>
</dbReference>
<keyword evidence="17" id="KW-1185">Reference proteome</keyword>
<dbReference type="OrthoDB" id="4583at2759"/>
<feature type="region of interest" description="Disordered" evidence="15">
    <location>
        <begin position="317"/>
        <end position="372"/>
    </location>
</feature>